<reference evidence="3 4" key="1">
    <citation type="journal article" date="2019" name="Int. J. Syst. Evol. Microbiol.">
        <title>Faecalibacillus intestinalis gen. nov., sp. nov. and Faecalibacillus faecis sp. nov., isolated from human faeces.</title>
        <authorList>
            <person name="Seo B."/>
            <person name="Jeon K."/>
            <person name="Baek I."/>
            <person name="Lee Y.M."/>
            <person name="Baek K."/>
            <person name="Ko G."/>
        </authorList>
    </citation>
    <scope>NUCLEOTIDE SEQUENCE [LARGE SCALE GENOMIC DNA]</scope>
    <source>
        <strain evidence="3 4">SNUG30099</strain>
    </source>
</reference>
<accession>A0A2T3FPD8</accession>
<protein>
    <submittedName>
        <fullName evidence="3">LytTR family transcriptional regulator</fullName>
    </submittedName>
</protein>
<comment type="caution">
    <text evidence="3">The sequence shown here is derived from an EMBL/GenBank/DDBJ whole genome shotgun (WGS) entry which is preliminary data.</text>
</comment>
<proteinExistence type="predicted"/>
<dbReference type="PANTHER" id="PTHR37299">
    <property type="entry name" value="TRANSCRIPTIONAL REGULATOR-RELATED"/>
    <property type="match status" value="1"/>
</dbReference>
<dbReference type="AlphaFoldDB" id="A0A2T3FPD8"/>
<dbReference type="GO" id="GO:0003677">
    <property type="term" value="F:DNA binding"/>
    <property type="evidence" value="ECO:0007669"/>
    <property type="project" value="InterPro"/>
</dbReference>
<keyword evidence="4" id="KW-1185">Reference proteome</keyword>
<dbReference type="InterPro" id="IPR007492">
    <property type="entry name" value="LytTR_DNA-bd_dom"/>
</dbReference>
<dbReference type="InterPro" id="IPR046947">
    <property type="entry name" value="LytR-like"/>
</dbReference>
<reference evidence="2" key="2">
    <citation type="submission" date="2022-06" db="EMBL/GenBank/DDBJ databases">
        <title>Isolation of gut microbiota from human fecal samples.</title>
        <authorList>
            <person name="Pamer E.G."/>
            <person name="Barat B."/>
            <person name="Waligurski E."/>
            <person name="Medina S."/>
            <person name="Paddock L."/>
            <person name="Mostad J."/>
        </authorList>
    </citation>
    <scope>NUCLEOTIDE SEQUENCE</scope>
    <source>
        <strain evidence="2">DFI.6.24</strain>
    </source>
</reference>
<dbReference type="EMBL" id="JANGBO010000009">
    <property type="protein sequence ID" value="MCQ5062068.1"/>
    <property type="molecule type" value="Genomic_DNA"/>
</dbReference>
<dbReference type="SMART" id="SM00850">
    <property type="entry name" value="LytTR"/>
    <property type="match status" value="1"/>
</dbReference>
<dbReference type="EMBL" id="PYLQ01000024">
    <property type="protein sequence ID" value="PST37150.1"/>
    <property type="molecule type" value="Genomic_DNA"/>
</dbReference>
<name>A0A2T3FPD8_9FIRM</name>
<sequence length="210" mass="24953">MIKILWLLESKINSDFINEISDELELKIQISSSFEKETIYDVIILENLAIISHLSEIQKNSILIYVLDEKNNIFDHQNIYVNYYIRNVSLYEDLYQAFLKSKDFLLKKINTISLKSGKINYHIIKNNILYIESFRNYIVIHTSISDYTLRYTLKKIHKKLGNEFVQCHKSYLVNLNNVICIKENTIELKNEVTLPIGNKYKQNLYNLIYK</sequence>
<evidence type="ECO:0000313" key="3">
    <source>
        <dbReference type="EMBL" id="PST37150.1"/>
    </source>
</evidence>
<organism evidence="3 4">
    <name type="scientific">Faecalibacillus intestinalis</name>
    <dbReference type="NCBI Taxonomy" id="1982626"/>
    <lineage>
        <taxon>Bacteria</taxon>
        <taxon>Bacillati</taxon>
        <taxon>Bacillota</taxon>
        <taxon>Erysipelotrichia</taxon>
        <taxon>Erysipelotrichales</taxon>
        <taxon>Coprobacillaceae</taxon>
        <taxon>Faecalibacillus</taxon>
    </lineage>
</organism>
<evidence type="ECO:0000313" key="2">
    <source>
        <dbReference type="EMBL" id="MCQ5062068.1"/>
    </source>
</evidence>
<dbReference type="PROSITE" id="PS50930">
    <property type="entry name" value="HTH_LYTTR"/>
    <property type="match status" value="1"/>
</dbReference>
<dbReference type="Proteomes" id="UP001204814">
    <property type="component" value="Unassembled WGS sequence"/>
</dbReference>
<dbReference type="GO" id="GO:0000156">
    <property type="term" value="F:phosphorelay response regulator activity"/>
    <property type="evidence" value="ECO:0007669"/>
    <property type="project" value="InterPro"/>
</dbReference>
<gene>
    <name evidence="3" type="ORF">C7U54_12605</name>
    <name evidence="2" type="ORF">NE542_09615</name>
</gene>
<dbReference type="Gene3D" id="2.40.50.1020">
    <property type="entry name" value="LytTr DNA-binding domain"/>
    <property type="match status" value="1"/>
</dbReference>
<dbReference type="Pfam" id="PF04397">
    <property type="entry name" value="LytTR"/>
    <property type="match status" value="1"/>
</dbReference>
<feature type="domain" description="HTH LytTR-type" evidence="1">
    <location>
        <begin position="112"/>
        <end position="210"/>
    </location>
</feature>
<evidence type="ECO:0000259" key="1">
    <source>
        <dbReference type="PROSITE" id="PS50930"/>
    </source>
</evidence>
<dbReference type="PANTHER" id="PTHR37299:SF1">
    <property type="entry name" value="STAGE 0 SPORULATION PROTEIN A HOMOLOG"/>
    <property type="match status" value="1"/>
</dbReference>
<dbReference type="Proteomes" id="UP000240974">
    <property type="component" value="Unassembled WGS sequence"/>
</dbReference>
<dbReference type="RefSeq" id="WP_048925032.1">
    <property type="nucleotide sequence ID" value="NZ_AP031432.1"/>
</dbReference>
<evidence type="ECO:0000313" key="4">
    <source>
        <dbReference type="Proteomes" id="UP000240974"/>
    </source>
</evidence>